<evidence type="ECO:0000313" key="2">
    <source>
        <dbReference type="Proteomes" id="UP001316087"/>
    </source>
</evidence>
<reference evidence="1 2" key="1">
    <citation type="submission" date="2022-03" db="EMBL/GenBank/DDBJ databases">
        <authorList>
            <person name="Jo J.-H."/>
            <person name="Im W.-T."/>
        </authorList>
    </citation>
    <scope>NUCLEOTIDE SEQUENCE [LARGE SCALE GENOMIC DNA]</scope>
    <source>
        <strain evidence="1 2">MA9</strain>
    </source>
</reference>
<comment type="caution">
    <text evidence="1">The sequence shown here is derived from an EMBL/GenBank/DDBJ whole genome shotgun (WGS) entry which is preliminary data.</text>
</comment>
<protein>
    <submittedName>
        <fullName evidence="1">DNA polymerase III subunit alpha</fullName>
    </submittedName>
</protein>
<dbReference type="RefSeq" id="WP_241370065.1">
    <property type="nucleotide sequence ID" value="NZ_JAKZFC010000005.1"/>
</dbReference>
<dbReference type="EMBL" id="JAKZFC010000005">
    <property type="protein sequence ID" value="MCH7322915.1"/>
    <property type="molecule type" value="Genomic_DNA"/>
</dbReference>
<name>A0ABS9UG68_9BACL</name>
<evidence type="ECO:0000313" key="1">
    <source>
        <dbReference type="EMBL" id="MCH7322915.1"/>
    </source>
</evidence>
<dbReference type="Proteomes" id="UP001316087">
    <property type="component" value="Unassembled WGS sequence"/>
</dbReference>
<keyword evidence="2" id="KW-1185">Reference proteome</keyword>
<organism evidence="1 2">
    <name type="scientific">Solibacillus palustris</name>
    <dbReference type="NCBI Taxonomy" id="2908203"/>
    <lineage>
        <taxon>Bacteria</taxon>
        <taxon>Bacillati</taxon>
        <taxon>Bacillota</taxon>
        <taxon>Bacilli</taxon>
        <taxon>Bacillales</taxon>
        <taxon>Caryophanaceae</taxon>
        <taxon>Solibacillus</taxon>
    </lineage>
</organism>
<gene>
    <name evidence="1" type="ORF">LZ480_13625</name>
</gene>
<proteinExistence type="predicted"/>
<sequence length="158" mass="18980">MGVIVIDNKRIILKGISKYELNSDEMYFRNDTEEERFLFIFLINQDELWSEYCFKYLYIEMDDGNLYKYFSDKKLYDVMQKMAKYFEEKGIGSEVENCFYDYHSDSYDISEDLEEILEEDEHLGQAVESYVRIRDTFIFVNEDITVIANRIDNAFGII</sequence>
<accession>A0ABS9UG68</accession>